<dbReference type="GO" id="GO:0003723">
    <property type="term" value="F:RNA binding"/>
    <property type="evidence" value="ECO:0007669"/>
    <property type="project" value="InterPro"/>
</dbReference>
<dbReference type="GO" id="GO:1990481">
    <property type="term" value="P:mRNA pseudouridine synthesis"/>
    <property type="evidence" value="ECO:0007669"/>
    <property type="project" value="TreeGrafter"/>
</dbReference>
<dbReference type="Gene3D" id="3.30.70.580">
    <property type="entry name" value="Pseudouridine synthase I, catalytic domain, N-terminal subdomain"/>
    <property type="match status" value="1"/>
</dbReference>
<keyword evidence="4" id="KW-0472">Membrane</keyword>
<evidence type="ECO:0000256" key="2">
    <source>
        <dbReference type="SAM" id="Coils"/>
    </source>
</evidence>
<name>A0A2P2LQL0_RHIMU</name>
<feature type="region of interest" description="Disordered" evidence="3">
    <location>
        <begin position="53"/>
        <end position="72"/>
    </location>
</feature>
<evidence type="ECO:0000256" key="3">
    <source>
        <dbReference type="SAM" id="MobiDB-lite"/>
    </source>
</evidence>
<feature type="transmembrane region" description="Helical" evidence="4">
    <location>
        <begin position="226"/>
        <end position="248"/>
    </location>
</feature>
<dbReference type="InterPro" id="IPR001406">
    <property type="entry name" value="PsdUridine_synth_TruA"/>
</dbReference>
<protein>
    <submittedName>
        <fullName evidence="5">tRNA pseudouridine38/39 synthase</fullName>
    </submittedName>
</protein>
<evidence type="ECO:0000256" key="1">
    <source>
        <dbReference type="ARBA" id="ARBA00023235"/>
    </source>
</evidence>
<dbReference type="GO" id="GO:0005737">
    <property type="term" value="C:cytoplasm"/>
    <property type="evidence" value="ECO:0007669"/>
    <property type="project" value="TreeGrafter"/>
</dbReference>
<dbReference type="SUPFAM" id="SSF55120">
    <property type="entry name" value="Pseudouridine synthase"/>
    <property type="match status" value="1"/>
</dbReference>
<keyword evidence="4" id="KW-1133">Transmembrane helix</keyword>
<dbReference type="PANTHER" id="PTHR11142">
    <property type="entry name" value="PSEUDOURIDYLATE SYNTHASE"/>
    <property type="match status" value="1"/>
</dbReference>
<dbReference type="GO" id="GO:0005634">
    <property type="term" value="C:nucleus"/>
    <property type="evidence" value="ECO:0007669"/>
    <property type="project" value="TreeGrafter"/>
</dbReference>
<keyword evidence="1" id="KW-0413">Isomerase</keyword>
<dbReference type="FunFam" id="3.30.70.580:FF:000012">
    <property type="entry name" value="tRNA pseudouridine synthase"/>
    <property type="match status" value="1"/>
</dbReference>
<proteinExistence type="predicted"/>
<sequence length="254" mass="29269">MSRAEQEDVVINLRAQIASLQNRVKELEEENAKLSSRVLNCRYLVEAMGEINQRGDKNRKKKSTADMPGCDTRIMNHHPRRYVALKVMYFGQRFYGFASEAQMDPTVEAEIFKALEKTRLLIGNKKEVQYSRCGRTDKGVSAVGQVIALLLRSKLKDIDANNKISGATGSESQIGEEIDYVRVLNQALPKDIRIIGWCPVPNDFNARFSCLSREYKYFFWSENLNILVWDLFISHYSRFILSVLWYLLGQSRAR</sequence>
<accession>A0A2P2LQL0</accession>
<dbReference type="AlphaFoldDB" id="A0A2P2LQL0"/>
<dbReference type="PANTHER" id="PTHR11142:SF5">
    <property type="entry name" value="TRNA PSEUDOURIDINE(38_39) SYNTHASE"/>
    <property type="match status" value="1"/>
</dbReference>
<dbReference type="GO" id="GO:0031119">
    <property type="term" value="P:tRNA pseudouridine synthesis"/>
    <property type="evidence" value="ECO:0007669"/>
    <property type="project" value="TreeGrafter"/>
</dbReference>
<dbReference type="InterPro" id="IPR020103">
    <property type="entry name" value="PsdUridine_synth_cat_dom_sf"/>
</dbReference>
<keyword evidence="2" id="KW-0175">Coiled coil</keyword>
<keyword evidence="4" id="KW-0812">Transmembrane</keyword>
<feature type="coiled-coil region" evidence="2">
    <location>
        <begin position="3"/>
        <end position="37"/>
    </location>
</feature>
<dbReference type="EMBL" id="GGEC01039770">
    <property type="protein sequence ID" value="MBX20254.1"/>
    <property type="molecule type" value="Transcribed_RNA"/>
</dbReference>
<dbReference type="GO" id="GO:0009982">
    <property type="term" value="F:pseudouridine synthase activity"/>
    <property type="evidence" value="ECO:0007669"/>
    <property type="project" value="InterPro"/>
</dbReference>
<evidence type="ECO:0000313" key="5">
    <source>
        <dbReference type="EMBL" id="MBX20254.1"/>
    </source>
</evidence>
<dbReference type="InterPro" id="IPR020094">
    <property type="entry name" value="TruA/RsuA/RluB/E/F_N"/>
</dbReference>
<organism evidence="5">
    <name type="scientific">Rhizophora mucronata</name>
    <name type="common">Asiatic mangrove</name>
    <dbReference type="NCBI Taxonomy" id="61149"/>
    <lineage>
        <taxon>Eukaryota</taxon>
        <taxon>Viridiplantae</taxon>
        <taxon>Streptophyta</taxon>
        <taxon>Embryophyta</taxon>
        <taxon>Tracheophyta</taxon>
        <taxon>Spermatophyta</taxon>
        <taxon>Magnoliopsida</taxon>
        <taxon>eudicotyledons</taxon>
        <taxon>Gunneridae</taxon>
        <taxon>Pentapetalae</taxon>
        <taxon>rosids</taxon>
        <taxon>fabids</taxon>
        <taxon>Malpighiales</taxon>
        <taxon>Rhizophoraceae</taxon>
        <taxon>Rhizophora</taxon>
    </lineage>
</organism>
<reference evidence="5" key="1">
    <citation type="submission" date="2018-02" db="EMBL/GenBank/DDBJ databases">
        <title>Rhizophora mucronata_Transcriptome.</title>
        <authorList>
            <person name="Meera S.P."/>
            <person name="Sreeshan A."/>
            <person name="Augustine A."/>
        </authorList>
    </citation>
    <scope>NUCLEOTIDE SEQUENCE</scope>
    <source>
        <tissue evidence="5">Leaf</tissue>
    </source>
</reference>
<evidence type="ECO:0000256" key="4">
    <source>
        <dbReference type="SAM" id="Phobius"/>
    </source>
</evidence>